<name>A0AAX4JSN1_9TREE</name>
<dbReference type="Proteomes" id="UP001355207">
    <property type="component" value="Chromosome 3"/>
</dbReference>
<proteinExistence type="predicted"/>
<evidence type="ECO:0000256" key="1">
    <source>
        <dbReference type="SAM" id="MobiDB-lite"/>
    </source>
</evidence>
<protein>
    <recommendedName>
        <fullName evidence="2">DUF7918 domain-containing protein</fullName>
    </recommendedName>
</protein>
<dbReference type="EMBL" id="CP144100">
    <property type="protein sequence ID" value="WWC87923.1"/>
    <property type="molecule type" value="Genomic_DNA"/>
</dbReference>
<feature type="compositionally biased region" description="Basic and acidic residues" evidence="1">
    <location>
        <begin position="297"/>
        <end position="312"/>
    </location>
</feature>
<feature type="domain" description="DUF7918" evidence="2">
    <location>
        <begin position="55"/>
        <end position="243"/>
    </location>
</feature>
<dbReference type="GeneID" id="91093494"/>
<accession>A0AAX4JSN1</accession>
<feature type="region of interest" description="Disordered" evidence="1">
    <location>
        <begin position="290"/>
        <end position="312"/>
    </location>
</feature>
<dbReference type="RefSeq" id="XP_066074686.1">
    <property type="nucleotide sequence ID" value="XM_066218589.1"/>
</dbReference>
<evidence type="ECO:0000259" key="2">
    <source>
        <dbReference type="Pfam" id="PF25534"/>
    </source>
</evidence>
<reference evidence="3 4" key="1">
    <citation type="submission" date="2024-01" db="EMBL/GenBank/DDBJ databases">
        <title>Comparative genomics of Cryptococcus and Kwoniella reveals pathogenesis evolution and contrasting modes of karyotype evolution via chromosome fusion or intercentromeric recombination.</title>
        <authorList>
            <person name="Coelho M.A."/>
            <person name="David-Palma M."/>
            <person name="Shea T."/>
            <person name="Bowers K."/>
            <person name="McGinley-Smith S."/>
            <person name="Mohammad A.W."/>
            <person name="Gnirke A."/>
            <person name="Yurkov A.M."/>
            <person name="Nowrousian M."/>
            <person name="Sun S."/>
            <person name="Cuomo C.A."/>
            <person name="Heitman J."/>
        </authorList>
    </citation>
    <scope>NUCLEOTIDE SEQUENCE [LARGE SCALE GENOMIC DNA]</scope>
    <source>
        <strain evidence="3 4">CBS 6074</strain>
    </source>
</reference>
<keyword evidence="4" id="KW-1185">Reference proteome</keyword>
<organism evidence="3 4">
    <name type="scientific">Kwoniella dendrophila CBS 6074</name>
    <dbReference type="NCBI Taxonomy" id="1295534"/>
    <lineage>
        <taxon>Eukaryota</taxon>
        <taxon>Fungi</taxon>
        <taxon>Dikarya</taxon>
        <taxon>Basidiomycota</taxon>
        <taxon>Agaricomycotina</taxon>
        <taxon>Tremellomycetes</taxon>
        <taxon>Tremellales</taxon>
        <taxon>Cryptococcaceae</taxon>
        <taxon>Kwoniella</taxon>
    </lineage>
</organism>
<dbReference type="AlphaFoldDB" id="A0AAX4JSN1"/>
<evidence type="ECO:0000313" key="4">
    <source>
        <dbReference type="Proteomes" id="UP001355207"/>
    </source>
</evidence>
<dbReference type="InterPro" id="IPR057678">
    <property type="entry name" value="DUF7918"/>
</dbReference>
<dbReference type="Pfam" id="PF25534">
    <property type="entry name" value="DUF7918"/>
    <property type="match status" value="1"/>
</dbReference>
<sequence>MFSEGETGGFEAWVESKDDCTRLSNYDFTVIATDCSPTKLIVSVCVIVYGELMSALLDEYQVTHHPAKGSASSYTECILEMIERPFRIVIRKTEKYDDKCDIQTDLSEDGNELAGNGWIYSPSISSLKWDSWLQYKDGQHYSSSLVFSPLLTTDNVDKITVNSECLDKLGIIEIALQRGKYGKPEIRQRKVYNKYVSGTIHEKAKKLPHSVTPGDVNPCVRKDWLWYPFRPFSDKLLHRFIFKVVSTAISINPDGNYRWVVPPCDKEEGDSNLTGILPMLDDPEESQSSTFHSLKRKCPDKEPTVGIKPEEGHNKFDTRLSFDLAHLNYLEMRIKAMENNMKRLRSGIKPPTEIIDLTSDNDEDA</sequence>
<evidence type="ECO:0000313" key="3">
    <source>
        <dbReference type="EMBL" id="WWC87923.1"/>
    </source>
</evidence>
<gene>
    <name evidence="3" type="ORF">L201_002823</name>
</gene>